<feature type="region of interest" description="Disordered" evidence="1">
    <location>
        <begin position="447"/>
        <end position="478"/>
    </location>
</feature>
<dbReference type="AlphaFoldDB" id="A0AAV9NE31"/>
<dbReference type="Gene3D" id="1.25.40.90">
    <property type="match status" value="1"/>
</dbReference>
<feature type="compositionally biased region" description="Basic and acidic residues" evidence="1">
    <location>
        <begin position="321"/>
        <end position="331"/>
    </location>
</feature>
<dbReference type="EMBL" id="JAVRRD010000008">
    <property type="protein sequence ID" value="KAK5055900.1"/>
    <property type="molecule type" value="Genomic_DNA"/>
</dbReference>
<dbReference type="InterPro" id="IPR008942">
    <property type="entry name" value="ENTH_VHS"/>
</dbReference>
<dbReference type="Pfam" id="PF04818">
    <property type="entry name" value="CID"/>
    <property type="match status" value="1"/>
</dbReference>
<dbReference type="GO" id="GO:0031124">
    <property type="term" value="P:mRNA 3'-end processing"/>
    <property type="evidence" value="ECO:0007669"/>
    <property type="project" value="InterPro"/>
</dbReference>
<name>A0AAV9NE31_9EURO</name>
<evidence type="ECO:0000256" key="1">
    <source>
        <dbReference type="SAM" id="MobiDB-lite"/>
    </source>
</evidence>
<dbReference type="Proteomes" id="UP001358417">
    <property type="component" value="Unassembled WGS sequence"/>
</dbReference>
<feature type="compositionally biased region" description="Basic and acidic residues" evidence="1">
    <location>
        <begin position="469"/>
        <end position="478"/>
    </location>
</feature>
<reference evidence="3 4" key="1">
    <citation type="submission" date="2023-08" db="EMBL/GenBank/DDBJ databases">
        <title>Black Yeasts Isolated from many extreme environments.</title>
        <authorList>
            <person name="Coleine C."/>
            <person name="Stajich J.E."/>
            <person name="Selbmann L."/>
        </authorList>
    </citation>
    <scope>NUCLEOTIDE SEQUENCE [LARGE SCALE GENOMIC DNA]</scope>
    <source>
        <strain evidence="3 4">CCFEE 5792</strain>
    </source>
</reference>
<feature type="region of interest" description="Disordered" evidence="1">
    <location>
        <begin position="309"/>
        <end position="345"/>
    </location>
</feature>
<dbReference type="GO" id="GO:0099122">
    <property type="term" value="F:RNA polymerase II C-terminal domain binding"/>
    <property type="evidence" value="ECO:0007669"/>
    <property type="project" value="InterPro"/>
</dbReference>
<organism evidence="3 4">
    <name type="scientific">Exophiala bonariae</name>
    <dbReference type="NCBI Taxonomy" id="1690606"/>
    <lineage>
        <taxon>Eukaryota</taxon>
        <taxon>Fungi</taxon>
        <taxon>Dikarya</taxon>
        <taxon>Ascomycota</taxon>
        <taxon>Pezizomycotina</taxon>
        <taxon>Eurotiomycetes</taxon>
        <taxon>Chaetothyriomycetidae</taxon>
        <taxon>Chaetothyriales</taxon>
        <taxon>Herpotrichiellaceae</taxon>
        <taxon>Exophiala</taxon>
    </lineage>
</organism>
<dbReference type="SUPFAM" id="SSF48464">
    <property type="entry name" value="ENTH/VHS domain"/>
    <property type="match status" value="1"/>
</dbReference>
<protein>
    <recommendedName>
        <fullName evidence="2">CID domain-containing protein</fullName>
    </recommendedName>
</protein>
<evidence type="ECO:0000313" key="4">
    <source>
        <dbReference type="Proteomes" id="UP001358417"/>
    </source>
</evidence>
<dbReference type="CDD" id="cd17003">
    <property type="entry name" value="CID_Rtt103"/>
    <property type="match status" value="1"/>
</dbReference>
<gene>
    <name evidence="3" type="ORF">LTR84_012450</name>
</gene>
<comment type="caution">
    <text evidence="3">The sequence shown here is derived from an EMBL/GenBank/DDBJ whole genome shotgun (WGS) entry which is preliminary data.</text>
</comment>
<accession>A0AAV9NE31</accession>
<proteinExistence type="predicted"/>
<dbReference type="PROSITE" id="PS51391">
    <property type="entry name" value="CID"/>
    <property type="match status" value="1"/>
</dbReference>
<evidence type="ECO:0000259" key="2">
    <source>
        <dbReference type="PROSITE" id="PS51391"/>
    </source>
</evidence>
<sequence>MSFTDEALKAKLSTLNETQDSIVSVSQWIMFHKRHADRIASYWLTRLRDAPPPKRLNFIYLVNDIVQNARARKRAEFPDAFAALMPEAIQTAYRSSPPEIQTKIRRVVEVWRNRNVFETPILEAIEARTDEVDKSKGSSGKKTLMGQSLFTSTSSTGMPKEIESLAPLQIAVTKETISARPAIDTAQAEYIKLNDPAAALPSPPVHAARLSSLIKSLAAAESSVSASIKARKALVADLERILEINKAALAKDEQTYLELDSRKTSTDAKKREVEDAIIRGLSSVEGPADTTLPGISAIGDDILSPGLDHSAAAGDGGFGRPEIEELTPERDLDGDEQGFMGYNPSEPLAATPTHQAPIPNNPAVAAVLAGFGSPSAPQPSDYSPTQGISGYGSNVSRVRSFSGSGGGINGLSAKRRKLSHGEDEMVPDLGEMGMEGFGQASSFAVGDYGGGGSNSHGDFLQSLDEDVDELLRQEGGGR</sequence>
<evidence type="ECO:0000313" key="3">
    <source>
        <dbReference type="EMBL" id="KAK5055900.1"/>
    </source>
</evidence>
<dbReference type="PANTHER" id="PTHR12460:SF0">
    <property type="entry name" value="CID DOMAIN-CONTAINING PROTEIN-RELATED"/>
    <property type="match status" value="1"/>
</dbReference>
<dbReference type="RefSeq" id="XP_064707870.1">
    <property type="nucleotide sequence ID" value="XM_064855970.1"/>
</dbReference>
<dbReference type="GeneID" id="89980593"/>
<dbReference type="SMART" id="SM00582">
    <property type="entry name" value="RPR"/>
    <property type="match status" value="1"/>
</dbReference>
<keyword evidence="4" id="KW-1185">Reference proteome</keyword>
<dbReference type="InterPro" id="IPR006569">
    <property type="entry name" value="CID_dom"/>
</dbReference>
<feature type="domain" description="CID" evidence="2">
    <location>
        <begin position="1"/>
        <end position="133"/>
    </location>
</feature>
<dbReference type="PANTHER" id="PTHR12460">
    <property type="entry name" value="CYCLIN-DEPENDENT KINASE INHIBITOR-RELATED PROTEIN"/>
    <property type="match status" value="1"/>
</dbReference>
<dbReference type="InterPro" id="IPR047883">
    <property type="entry name" value="Rtt103-like_CID"/>
</dbReference>